<feature type="domain" description="Glycosyltransferase 2-like" evidence="2">
    <location>
        <begin position="95"/>
        <end position="207"/>
    </location>
</feature>
<dbReference type="InterPro" id="IPR029044">
    <property type="entry name" value="Nucleotide-diphossugar_trans"/>
</dbReference>
<dbReference type="CDD" id="cd04186">
    <property type="entry name" value="GT_2_like_c"/>
    <property type="match status" value="1"/>
</dbReference>
<dbReference type="CDD" id="cd04184">
    <property type="entry name" value="GT2_RfbC_Mx_like"/>
    <property type="match status" value="1"/>
</dbReference>
<protein>
    <submittedName>
        <fullName evidence="3">Glycosyltransferase family 2 protein</fullName>
    </submittedName>
</protein>
<name>A0ABR9R2M2_9FIRM</name>
<gene>
    <name evidence="3" type="ORF">INF35_06175</name>
</gene>
<feature type="domain" description="Glycosyltransferase 2-like" evidence="2">
    <location>
        <begin position="352"/>
        <end position="478"/>
    </location>
</feature>
<feature type="region of interest" description="Disordered" evidence="1">
    <location>
        <begin position="1"/>
        <end position="20"/>
    </location>
</feature>
<keyword evidence="4" id="KW-1185">Reference proteome</keyword>
<dbReference type="PANTHER" id="PTHR43179:SF7">
    <property type="entry name" value="RHAMNOSYLTRANSFERASE WBBL"/>
    <property type="match status" value="1"/>
</dbReference>
<evidence type="ECO:0000313" key="3">
    <source>
        <dbReference type="EMBL" id="MBE5037363.1"/>
    </source>
</evidence>
<dbReference type="SUPFAM" id="SSF53448">
    <property type="entry name" value="Nucleotide-diphospho-sugar transferases"/>
    <property type="match status" value="2"/>
</dbReference>
<proteinExistence type="predicted"/>
<dbReference type="EMBL" id="JADCKC010000002">
    <property type="protein sequence ID" value="MBE5037363.1"/>
    <property type="molecule type" value="Genomic_DNA"/>
</dbReference>
<dbReference type="Gene3D" id="3.90.550.10">
    <property type="entry name" value="Spore Coat Polysaccharide Biosynthesis Protein SpsA, Chain A"/>
    <property type="match status" value="2"/>
</dbReference>
<evidence type="ECO:0000313" key="4">
    <source>
        <dbReference type="Proteomes" id="UP000768567"/>
    </source>
</evidence>
<accession>A0ABR9R2M2</accession>
<sequence>MDQNPQDQNRPADVAAPDSVGGMAKRLMNPAHLKDLASRSVQTLQEEGAEQLWRDVTFRVGLAFHHDGWRHRADIPLRRTLRAQRAENLQGPCISVVVPVYNTPMPFFKQMVQSVLRQTYRNWQLVLMDASDEDHPQPGELARSLAAKDDRILYDKIDNGGIAANTTAGFEAATGEAVALLDHDDLLYPNALYECAKALNDGADFVYSDEIVLSADLKKLGGYHFKPDFAPDYLRGCNYITHLAVFTRSLLDSVGAAEYSEFDGAQDHDLFLRLTERAKKIVHIKKVLYVWRGHAGSTAAGMEAKPYAVEAGVRAVDAQLARLGLRGKAMPAPDAPGAFQVRYELNGRPLVSVLIPNKDHTDDLDRCLRSLYKNAGYDNFEVLVIENNSTDPATFDYYEKILADPSMPRCKVVHYHGAFNFSAINNFGARYASGEYLLLLNNDIEILSHDFVRELLSYAQRADVGAVGAKLYYPDDTIQHAGVLMGINGSAGHSHKSYPRKAVGDLYRLVTTQDYMAVTGACLMTRACLYRQMGGLDEKDFAVAYNDVDYCLKLWKRGLLNVYTPRAEAYHYESKSRGLDTTGENARRYEREKAAFYNKYHQWIDNYDPYYNPHFNNLYENFGLK</sequence>
<comment type="caution">
    <text evidence="3">The sequence shown here is derived from an EMBL/GenBank/DDBJ whole genome shotgun (WGS) entry which is preliminary data.</text>
</comment>
<dbReference type="Proteomes" id="UP000768567">
    <property type="component" value="Unassembled WGS sequence"/>
</dbReference>
<dbReference type="PANTHER" id="PTHR43179">
    <property type="entry name" value="RHAMNOSYLTRANSFERASE WBBL"/>
    <property type="match status" value="1"/>
</dbReference>
<reference evidence="3 4" key="1">
    <citation type="submission" date="2020-10" db="EMBL/GenBank/DDBJ databases">
        <title>ChiBAC.</title>
        <authorList>
            <person name="Zenner C."/>
            <person name="Hitch T.C.A."/>
            <person name="Clavel T."/>
        </authorList>
    </citation>
    <scope>NUCLEOTIDE SEQUENCE [LARGE SCALE GENOMIC DNA]</scope>
    <source>
        <strain evidence="3 4">DSM 109015</strain>
    </source>
</reference>
<dbReference type="InterPro" id="IPR001173">
    <property type="entry name" value="Glyco_trans_2-like"/>
</dbReference>
<dbReference type="Pfam" id="PF00535">
    <property type="entry name" value="Glycos_transf_2"/>
    <property type="match status" value="2"/>
</dbReference>
<dbReference type="RefSeq" id="WP_193500654.1">
    <property type="nucleotide sequence ID" value="NZ_JADCKC010000002.1"/>
</dbReference>
<evidence type="ECO:0000256" key="1">
    <source>
        <dbReference type="SAM" id="MobiDB-lite"/>
    </source>
</evidence>
<organism evidence="3 4">
    <name type="scientific">Gemmiger gallinarum</name>
    <dbReference type="NCBI Taxonomy" id="2779354"/>
    <lineage>
        <taxon>Bacteria</taxon>
        <taxon>Bacillati</taxon>
        <taxon>Bacillota</taxon>
        <taxon>Clostridia</taxon>
        <taxon>Eubacteriales</taxon>
        <taxon>Gemmiger</taxon>
    </lineage>
</organism>
<evidence type="ECO:0000259" key="2">
    <source>
        <dbReference type="Pfam" id="PF00535"/>
    </source>
</evidence>